<keyword evidence="3" id="KW-0804">Transcription</keyword>
<accession>A0ABM9CLB9</accession>
<name>A0ABM9CLB9_9BACL</name>
<keyword evidence="6" id="KW-1185">Reference proteome</keyword>
<dbReference type="InterPro" id="IPR036390">
    <property type="entry name" value="WH_DNA-bd_sf"/>
</dbReference>
<dbReference type="SMART" id="SM00418">
    <property type="entry name" value="HTH_ARSR"/>
    <property type="match status" value="1"/>
</dbReference>
<keyword evidence="2" id="KW-0238">DNA-binding</keyword>
<proteinExistence type="predicted"/>
<dbReference type="Proteomes" id="UP000838324">
    <property type="component" value="Unassembled WGS sequence"/>
</dbReference>
<gene>
    <name evidence="5" type="ORF">PAECIP111892_04243</name>
</gene>
<dbReference type="Pfam" id="PF12840">
    <property type="entry name" value="HTH_20"/>
    <property type="match status" value="1"/>
</dbReference>
<dbReference type="EMBL" id="CAKMMG010000007">
    <property type="protein sequence ID" value="CAH1216092.1"/>
    <property type="molecule type" value="Genomic_DNA"/>
</dbReference>
<dbReference type="NCBIfam" id="NF033788">
    <property type="entry name" value="HTH_metalloreg"/>
    <property type="match status" value="1"/>
</dbReference>
<evidence type="ECO:0000259" key="4">
    <source>
        <dbReference type="PROSITE" id="PS50987"/>
    </source>
</evidence>
<dbReference type="PANTHER" id="PTHR33154">
    <property type="entry name" value="TRANSCRIPTIONAL REGULATOR, ARSR FAMILY"/>
    <property type="match status" value="1"/>
</dbReference>
<organism evidence="5 6">
    <name type="scientific">Paenibacillus auburnensis</name>
    <dbReference type="NCBI Taxonomy" id="2905649"/>
    <lineage>
        <taxon>Bacteria</taxon>
        <taxon>Bacillati</taxon>
        <taxon>Bacillota</taxon>
        <taxon>Bacilli</taxon>
        <taxon>Bacillales</taxon>
        <taxon>Paenibacillaceae</taxon>
        <taxon>Paenibacillus</taxon>
    </lineage>
</organism>
<evidence type="ECO:0000256" key="1">
    <source>
        <dbReference type="ARBA" id="ARBA00023015"/>
    </source>
</evidence>
<comment type="caution">
    <text evidence="5">The sequence shown here is derived from an EMBL/GenBank/DDBJ whole genome shotgun (WGS) entry which is preliminary data.</text>
</comment>
<dbReference type="PROSITE" id="PS50987">
    <property type="entry name" value="HTH_ARSR_2"/>
    <property type="match status" value="1"/>
</dbReference>
<protein>
    <recommendedName>
        <fullName evidence="4">HTH arsR-type domain-containing protein</fullName>
    </recommendedName>
</protein>
<feature type="domain" description="HTH arsR-type" evidence="4">
    <location>
        <begin position="1"/>
        <end position="88"/>
    </location>
</feature>
<evidence type="ECO:0000256" key="3">
    <source>
        <dbReference type="ARBA" id="ARBA00023163"/>
    </source>
</evidence>
<dbReference type="CDD" id="cd00090">
    <property type="entry name" value="HTH_ARSR"/>
    <property type="match status" value="1"/>
</dbReference>
<dbReference type="PANTHER" id="PTHR33154:SF33">
    <property type="entry name" value="TRANSCRIPTIONAL REPRESSOR SDPR"/>
    <property type="match status" value="1"/>
</dbReference>
<dbReference type="SUPFAM" id="SSF46785">
    <property type="entry name" value="Winged helix' DNA-binding domain"/>
    <property type="match status" value="1"/>
</dbReference>
<evidence type="ECO:0000313" key="5">
    <source>
        <dbReference type="EMBL" id="CAH1216092.1"/>
    </source>
</evidence>
<dbReference type="InterPro" id="IPR036388">
    <property type="entry name" value="WH-like_DNA-bd_sf"/>
</dbReference>
<reference evidence="5" key="1">
    <citation type="submission" date="2022-01" db="EMBL/GenBank/DDBJ databases">
        <authorList>
            <person name="Criscuolo A."/>
        </authorList>
    </citation>
    <scope>NUCLEOTIDE SEQUENCE</scope>
    <source>
        <strain evidence="5">CIP111892</strain>
    </source>
</reference>
<keyword evidence="1" id="KW-0805">Transcription regulation</keyword>
<dbReference type="InterPro" id="IPR051081">
    <property type="entry name" value="HTH_MetalResp_TranReg"/>
</dbReference>
<evidence type="ECO:0000256" key="2">
    <source>
        <dbReference type="ARBA" id="ARBA00023125"/>
    </source>
</evidence>
<dbReference type="InterPro" id="IPR001845">
    <property type="entry name" value="HTH_ArsR_DNA-bd_dom"/>
</dbReference>
<dbReference type="RefSeq" id="WP_236336086.1">
    <property type="nucleotide sequence ID" value="NZ_CAKMMG010000007.1"/>
</dbReference>
<dbReference type="Gene3D" id="1.10.10.10">
    <property type="entry name" value="Winged helix-like DNA-binding domain superfamily/Winged helix DNA-binding domain"/>
    <property type="match status" value="1"/>
</dbReference>
<sequence length="111" mass="12924">MNATVMSALAEPNRLQMVELLRGHPLTVGEIARQLQIRQPQASKHLRVLSEAGIVESKVDANRRIYSLCPAPFRELDDWLENYRVLWEDRLNRLDDYLQTLEKKLPAEQQD</sequence>
<dbReference type="InterPro" id="IPR011991">
    <property type="entry name" value="ArsR-like_HTH"/>
</dbReference>
<evidence type="ECO:0000313" key="6">
    <source>
        <dbReference type="Proteomes" id="UP000838324"/>
    </source>
</evidence>
<dbReference type="PRINTS" id="PR00778">
    <property type="entry name" value="HTHARSR"/>
</dbReference>